<dbReference type="InterPro" id="IPR051916">
    <property type="entry name" value="GPI-anchor_lipid_remodeler"/>
</dbReference>
<evidence type="ECO:0000313" key="4">
    <source>
        <dbReference type="EMBL" id="CAB4714483.1"/>
    </source>
</evidence>
<protein>
    <submittedName>
        <fullName evidence="2">Unannotated protein</fullName>
    </submittedName>
</protein>
<gene>
    <name evidence="3" type="ORF">UFOPK2510_01325</name>
    <name evidence="4" type="ORF">UFOPK2718_00041</name>
    <name evidence="5" type="ORF">UFOPK2936_01417</name>
    <name evidence="6" type="ORF">UFOPK3779_00195</name>
    <name evidence="7" type="ORF">UFOPK3913_00947</name>
    <name evidence="2" type="ORF">UFOPK4107_01283</name>
</gene>
<dbReference type="PANTHER" id="PTHR14859">
    <property type="entry name" value="CALCOFLUOR WHITE HYPERSENSITIVE PROTEIN PRECURSOR"/>
    <property type="match status" value="1"/>
</dbReference>
<dbReference type="EMBL" id="CAEZXO010000009">
    <property type="protein sequence ID" value="CAB4701191.1"/>
    <property type="molecule type" value="Genomic_DNA"/>
</dbReference>
<dbReference type="EMBL" id="CAESAE010000008">
    <property type="protein sequence ID" value="CAB4343715.1"/>
    <property type="molecule type" value="Genomic_DNA"/>
</dbReference>
<dbReference type="EMBL" id="CAFBNH010000001">
    <property type="protein sequence ID" value="CAB4936016.1"/>
    <property type="molecule type" value="Genomic_DNA"/>
</dbReference>
<name>A0A6J5ZNB0_9ZZZZ</name>
<dbReference type="GO" id="GO:0006506">
    <property type="term" value="P:GPI anchor biosynthetic process"/>
    <property type="evidence" value="ECO:0007669"/>
    <property type="project" value="TreeGrafter"/>
</dbReference>
<dbReference type="Gene3D" id="3.60.10.10">
    <property type="entry name" value="Endonuclease/exonuclease/phosphatase"/>
    <property type="match status" value="1"/>
</dbReference>
<evidence type="ECO:0000313" key="2">
    <source>
        <dbReference type="EMBL" id="CAB4343715.1"/>
    </source>
</evidence>
<dbReference type="EMBL" id="CAEZZW010000009">
    <property type="protein sequence ID" value="CAB4787812.1"/>
    <property type="molecule type" value="Genomic_DNA"/>
</dbReference>
<dbReference type="EMBL" id="CAFBOC010000009">
    <property type="protein sequence ID" value="CAB4978130.1"/>
    <property type="molecule type" value="Genomic_DNA"/>
</dbReference>
<dbReference type="PANTHER" id="PTHR14859:SF15">
    <property type="entry name" value="ENDONUCLEASE_EXONUCLEASE_PHOSPHATASE DOMAIN-CONTAINING PROTEIN"/>
    <property type="match status" value="1"/>
</dbReference>
<dbReference type="InterPro" id="IPR036691">
    <property type="entry name" value="Endo/exonu/phosph_ase_sf"/>
</dbReference>
<dbReference type="GO" id="GO:0016020">
    <property type="term" value="C:membrane"/>
    <property type="evidence" value="ECO:0007669"/>
    <property type="project" value="GOC"/>
</dbReference>
<evidence type="ECO:0000313" key="3">
    <source>
        <dbReference type="EMBL" id="CAB4701191.1"/>
    </source>
</evidence>
<accession>A0A6J5ZNB0</accession>
<evidence type="ECO:0000313" key="6">
    <source>
        <dbReference type="EMBL" id="CAB4936016.1"/>
    </source>
</evidence>
<dbReference type="Pfam" id="PF03372">
    <property type="entry name" value="Exo_endo_phos"/>
    <property type="match status" value="1"/>
</dbReference>
<dbReference type="SUPFAM" id="SSF56219">
    <property type="entry name" value="DNase I-like"/>
    <property type="match status" value="1"/>
</dbReference>
<proteinExistence type="predicted"/>
<dbReference type="InterPro" id="IPR005135">
    <property type="entry name" value="Endo/exonuclease/phosphatase"/>
</dbReference>
<evidence type="ECO:0000313" key="5">
    <source>
        <dbReference type="EMBL" id="CAB4787812.1"/>
    </source>
</evidence>
<dbReference type="AlphaFoldDB" id="A0A6J5ZNB0"/>
<feature type="domain" description="Endonuclease/exonuclease/phosphatase" evidence="1">
    <location>
        <begin position="11"/>
        <end position="248"/>
    </location>
</feature>
<evidence type="ECO:0000259" key="1">
    <source>
        <dbReference type="Pfam" id="PF03372"/>
    </source>
</evidence>
<reference evidence="2" key="1">
    <citation type="submission" date="2020-05" db="EMBL/GenBank/DDBJ databases">
        <authorList>
            <person name="Chiriac C."/>
            <person name="Salcher M."/>
            <person name="Ghai R."/>
            <person name="Kavagutti S V."/>
        </authorList>
    </citation>
    <scope>NUCLEOTIDE SEQUENCE</scope>
</reference>
<sequence>MPIPPSPTANGSALLGRAIMDLDSDVIGLQEVDYYLERSGAENQVERVAKLLGAKSWAFAPSVLGSPDAKWRKLSRDDAAIITSVDQPRTPSYGIGLVSKIPVVSWHRLEFKAAPVGMPMVIPENGKMKLFYMRDHPRSAIAAVLENGWLVINTHLSFVPIYSFVQLLAIKRWVKRLPVQDKAKIVVMGDLNIPVSLFVRGIAWNSLAKQKGYPSWQPKIQLDYLLSQKVASEDVVYVETARSGISDHLPLSVDID</sequence>
<dbReference type="EMBL" id="CAEZYM010000001">
    <property type="protein sequence ID" value="CAB4714483.1"/>
    <property type="molecule type" value="Genomic_DNA"/>
</dbReference>
<dbReference type="GO" id="GO:0003824">
    <property type="term" value="F:catalytic activity"/>
    <property type="evidence" value="ECO:0007669"/>
    <property type="project" value="InterPro"/>
</dbReference>
<organism evidence="2">
    <name type="scientific">freshwater metagenome</name>
    <dbReference type="NCBI Taxonomy" id="449393"/>
    <lineage>
        <taxon>unclassified sequences</taxon>
        <taxon>metagenomes</taxon>
        <taxon>ecological metagenomes</taxon>
    </lineage>
</organism>
<evidence type="ECO:0000313" key="7">
    <source>
        <dbReference type="EMBL" id="CAB4978130.1"/>
    </source>
</evidence>